<evidence type="ECO:0000256" key="2">
    <source>
        <dbReference type="SAM" id="MobiDB-lite"/>
    </source>
</evidence>
<dbReference type="InterPro" id="IPR043513">
    <property type="entry name" value="Cenp-F"/>
</dbReference>
<dbReference type="InterPro" id="IPR018463">
    <property type="entry name" value="Centromere_CenpF_N"/>
</dbReference>
<feature type="compositionally biased region" description="Basic and acidic residues" evidence="2">
    <location>
        <begin position="713"/>
        <end position="724"/>
    </location>
</feature>
<evidence type="ECO:0000313" key="6">
    <source>
        <dbReference type="Proteomes" id="UP000261540"/>
    </source>
</evidence>
<dbReference type="GeneTree" id="ENSGT00730000111187"/>
<feature type="compositionally biased region" description="Basic and acidic residues" evidence="2">
    <location>
        <begin position="592"/>
        <end position="628"/>
    </location>
</feature>
<feature type="compositionally biased region" description="Low complexity" evidence="2">
    <location>
        <begin position="204"/>
        <end position="216"/>
    </location>
</feature>
<feature type="compositionally biased region" description="Basic and acidic residues" evidence="2">
    <location>
        <begin position="548"/>
        <end position="563"/>
    </location>
</feature>
<name>A0A3B3SWH9_9TELE</name>
<feature type="compositionally biased region" description="Polar residues" evidence="2">
    <location>
        <begin position="192"/>
        <end position="203"/>
    </location>
</feature>
<feature type="coiled-coil region" evidence="1">
    <location>
        <begin position="457"/>
        <end position="505"/>
    </location>
</feature>
<evidence type="ECO:0000256" key="1">
    <source>
        <dbReference type="SAM" id="Coils"/>
    </source>
</evidence>
<keyword evidence="6" id="KW-1185">Reference proteome</keyword>
<feature type="coiled-coil region" evidence="1">
    <location>
        <begin position="957"/>
        <end position="1058"/>
    </location>
</feature>
<dbReference type="GO" id="GO:0000278">
    <property type="term" value="P:mitotic cell cycle"/>
    <property type="evidence" value="ECO:0007669"/>
    <property type="project" value="TreeGrafter"/>
</dbReference>
<dbReference type="Pfam" id="PF10490">
    <property type="entry name" value="CENP-F_C_Rb_bdg"/>
    <property type="match status" value="1"/>
</dbReference>
<evidence type="ECO:0000259" key="4">
    <source>
        <dbReference type="Pfam" id="PF10490"/>
    </source>
</evidence>
<evidence type="ECO:0000259" key="3">
    <source>
        <dbReference type="Pfam" id="PF10481"/>
    </source>
</evidence>
<feature type="region of interest" description="Disordered" evidence="2">
    <location>
        <begin position="524"/>
        <end position="685"/>
    </location>
</feature>
<accession>A0A3B3SWH9</accession>
<feature type="region of interest" description="Disordered" evidence="2">
    <location>
        <begin position="713"/>
        <end position="737"/>
    </location>
</feature>
<feature type="region of interest" description="Disordered" evidence="2">
    <location>
        <begin position="887"/>
        <end position="945"/>
    </location>
</feature>
<dbReference type="Proteomes" id="UP000261540">
    <property type="component" value="Unplaced"/>
</dbReference>
<feature type="compositionally biased region" description="Basic and acidic residues" evidence="2">
    <location>
        <begin position="1198"/>
        <end position="1235"/>
    </location>
</feature>
<feature type="region of interest" description="Disordered" evidence="2">
    <location>
        <begin position="347"/>
        <end position="398"/>
    </location>
</feature>
<reference evidence="5" key="1">
    <citation type="submission" date="2025-08" db="UniProtKB">
        <authorList>
            <consortium name="Ensembl"/>
        </authorList>
    </citation>
    <scope>IDENTIFICATION</scope>
</reference>
<reference evidence="5" key="2">
    <citation type="submission" date="2025-09" db="UniProtKB">
        <authorList>
            <consortium name="Ensembl"/>
        </authorList>
    </citation>
    <scope>IDENTIFICATION</scope>
</reference>
<dbReference type="Ensembl" id="ENSPKIT00000015651.1">
    <property type="protein sequence ID" value="ENSPKIP00000034730.1"/>
    <property type="gene ID" value="ENSPKIG00000013952.1"/>
</dbReference>
<feature type="region of interest" description="Disordered" evidence="2">
    <location>
        <begin position="1572"/>
        <end position="1603"/>
    </location>
</feature>
<feature type="coiled-coil region" evidence="1">
    <location>
        <begin position="104"/>
        <end position="138"/>
    </location>
</feature>
<dbReference type="GO" id="GO:0000775">
    <property type="term" value="C:chromosome, centromeric region"/>
    <property type="evidence" value="ECO:0007669"/>
    <property type="project" value="InterPro"/>
</dbReference>
<dbReference type="GO" id="GO:0051310">
    <property type="term" value="P:metaphase chromosome alignment"/>
    <property type="evidence" value="ECO:0007669"/>
    <property type="project" value="TreeGrafter"/>
</dbReference>
<dbReference type="OrthoDB" id="10255522at2759"/>
<dbReference type="GO" id="GO:0008017">
    <property type="term" value="F:microtubule binding"/>
    <property type="evidence" value="ECO:0007669"/>
    <property type="project" value="InterPro"/>
</dbReference>
<dbReference type="GO" id="GO:0010389">
    <property type="term" value="P:regulation of G2/M transition of mitotic cell cycle"/>
    <property type="evidence" value="ECO:0007669"/>
    <property type="project" value="TreeGrafter"/>
</dbReference>
<feature type="region of interest" description="Disordered" evidence="2">
    <location>
        <begin position="180"/>
        <end position="233"/>
    </location>
</feature>
<dbReference type="STRING" id="1676925.ENSPKIP00000034730"/>
<feature type="compositionally biased region" description="Low complexity" evidence="2">
    <location>
        <begin position="891"/>
        <end position="903"/>
    </location>
</feature>
<feature type="compositionally biased region" description="Polar residues" evidence="2">
    <location>
        <begin position="1853"/>
        <end position="1881"/>
    </location>
</feature>
<feature type="region of interest" description="Disordered" evidence="2">
    <location>
        <begin position="1194"/>
        <end position="1235"/>
    </location>
</feature>
<keyword evidence="1" id="KW-0175">Coiled coil</keyword>
<organism evidence="5 6">
    <name type="scientific">Paramormyrops kingsleyae</name>
    <dbReference type="NCBI Taxonomy" id="1676925"/>
    <lineage>
        <taxon>Eukaryota</taxon>
        <taxon>Metazoa</taxon>
        <taxon>Chordata</taxon>
        <taxon>Craniata</taxon>
        <taxon>Vertebrata</taxon>
        <taxon>Euteleostomi</taxon>
        <taxon>Actinopterygii</taxon>
        <taxon>Neopterygii</taxon>
        <taxon>Teleostei</taxon>
        <taxon>Osteoglossocephala</taxon>
        <taxon>Osteoglossomorpha</taxon>
        <taxon>Osteoglossiformes</taxon>
        <taxon>Mormyridae</taxon>
        <taxon>Paramormyrops</taxon>
    </lineage>
</organism>
<dbReference type="GO" id="GO:0005634">
    <property type="term" value="C:nucleus"/>
    <property type="evidence" value="ECO:0007669"/>
    <property type="project" value="TreeGrafter"/>
</dbReference>
<feature type="domain" description="Kinetochore protein Cenp-F/LEK1 Rb protein-binding" evidence="4">
    <location>
        <begin position="2009"/>
        <end position="2041"/>
    </location>
</feature>
<dbReference type="GO" id="GO:0070840">
    <property type="term" value="F:dynein complex binding"/>
    <property type="evidence" value="ECO:0007669"/>
    <property type="project" value="TreeGrafter"/>
</dbReference>
<dbReference type="InterPro" id="IPR018302">
    <property type="entry name" value="CenpF/LEK1_Rb-prot-bd"/>
</dbReference>
<dbReference type="PANTHER" id="PTHR18874">
    <property type="entry name" value="CMF/LEK/CENP CELL DIVISION-RELATED"/>
    <property type="match status" value="1"/>
</dbReference>
<sequence>MSWAVDDWKAGLSGRALQKVRELESQQEQLKREKQQKQLKLDSTEAALSKQKLKYDEVRSELAVAQRDLQSSREEVQAGLKARERLSQELQVKQAQVCSLEGQLDASRTLTQSLTQEVKRLEAELEKLQNASNSVDSTLFSTPCWSVSSSRDNGLRWEERSEYRGESEIKALHSRQLQFGDCSPRSPLGGTMSPQQPHSSTPIRQSTRQSKSSNSSAVFPWEREDGPSTFSGRPVLSLQTTEKVSDVQFQQDCGMENDLRREIDVQRSKIQEMQTWVQSLEQEARSASEQRRGLESQLAEVRAQLAAREQDLTRTREELARTSASLEKESSKVLAAEQKLKQLQEELSCQRQNAESSRRSAEQSRRELEKEHHRELLGLQKDRQNMEREHQQESSRLKQEIQRAQTLHNTLQAQCDKALLQKQAVEKDMDTVKGKLQWTEKELFENQKVQQQTQCKLTEAIRERDGLALRLEQSERRAKGLDEEVRRLTQELSEALRLLEELKATKLIVPAAAEVPVRFTPAGDSFPSSISHHERLQRAPPSQRKKATGHDPSRESWEVDRSDGTTNTGYPADREPGEGIDSNDITELGTQPEEKLRDEGGRRKNEVQKTREVEAKLIAEQNKYDVHGSKASMKEQNNMERESSELREVSKPDCNLNDDQVQAEEDEDLLIPSTDQDGHSQPALQDLKKQNIALNDELQEVKRELERRLEDLEAQRKAETEARTRLKQVSRKHSAQVEQLRQKAQELKGDGERLEKELEEERAESRRLKEALAALEQRSMGQVDAEKETESTVLRDQVALLESQLKQEREDLEQERVVWSEKEDRRKMDEDHELESRRIFTARIEELEAQMLELRGSQDRETGKEFGETPLITCDNAENFNNNSETVIIDSMSPSPSDSPSQSELVDPQSTKPFKHSESNFSNNVKGQVQSESNLEDPSKRSGKQVGLETVLFRDETVQLVLELEHLRRTCETLKDERDKEAGRARQTQGKLDALQAQVNSQTQQLTLAFESQSCHIQDLLHELQDRDTVLERLEVELQGCREEIKLLKREQEELDLESKSPEGIKSMVDVAATPNPQLKSPISQCEDIKNTPHAFENFHPPVALKQQGVCDESTSMESLVGSLREIIAGNKEPKSKFEAITYLNILEQISTEPGDLVGGDPSHRVVVQLHAAMNELMQLKTENKEMKSMLAAVTSPGRKEVHPLDSKGCLLDDNKESEAATKRSREELHPAQRDFDPVVPNEYEHLTVNLKESVTRTVNQEKPIVCKGDGDNPSIRLCSIEQQLVLSKLQEKKLKFKSELCVHSDFEWIKVEEQDTKTGGVTCRSKTGLQMNQDELNQLEREKDQLNSKLACFGKQVAAVTLGYTNTKDQETGVSLQSSLELAGEYNELNFSGEAEGICRSKELHVRDKPTVDVKQYINAIITLLGENKALQSWALSVSPPEKQEEMPNISEGVLGWIDAIISGFGSAEVIEKLDSTLPRSKEVSQEREMPIQKTSVMFPAQDLSSSSNELDLKTKDAQGIQTVAEGSSLIAHVASCPGYCLTEAVTVTQTDTELRKESHQLKEQQVLLKTSIEEQERSPGVQDGVTQTGPEEDGNHSSQSGLLQQQLLELQSVVSSLVEENKKQADELKVWRTAGDTLTPVSFGEPVIHTSNDSITVVREDHLLVSCKPKKLAGSPSHAENILEDCRKPVFIPGAGAVDKGVHEERETCNLSGANDETGTLAVSIKLSATDGDVSQSLKAKAVAHGQSELETETAHSRCNHTDIQIFIQENQETRATDTLNETKQADRNSVQDNQLRTAAGKTRSEKIKMVVQEDNWTKAIIEHEAIVNSKEENPTFTEQHSVMLNEKGPQMQSEGADQDYATQGAESTETSGKTTRLFSKSPVEDGENRFPQWENQRESRSMATQTESMNEGAAVGSLAPYCSDQEKCHAGTQTEDRAMEVWNEPADSGVEDKESVDSPPLSPVDAALSMVDNLTLFSRSFLIPADPAQLAERIRRNRSRMSAAFDDTEYEPYGLPEVVMKGFADIPSGPACPYVLRRGLLGTDAMPLPLREQGENEEEDELDP</sequence>
<proteinExistence type="predicted"/>
<dbReference type="KEGG" id="pki:111843713"/>
<feature type="compositionally biased region" description="Polar residues" evidence="2">
    <location>
        <begin position="919"/>
        <end position="933"/>
    </location>
</feature>
<dbReference type="Pfam" id="PF10481">
    <property type="entry name" value="CENP-F_N"/>
    <property type="match status" value="1"/>
</dbReference>
<feature type="compositionally biased region" description="Basic and acidic residues" evidence="2">
    <location>
        <begin position="637"/>
        <end position="651"/>
    </location>
</feature>
<feature type="domain" description="Centromere protein Cenp-F N-terminal" evidence="3">
    <location>
        <begin position="1"/>
        <end position="253"/>
    </location>
</feature>
<feature type="coiled-coil region" evidence="1">
    <location>
        <begin position="1330"/>
        <end position="1357"/>
    </location>
</feature>
<feature type="compositionally biased region" description="Basic residues" evidence="2">
    <location>
        <begin position="725"/>
        <end position="734"/>
    </location>
</feature>
<dbReference type="PANTHER" id="PTHR18874:SF10">
    <property type="entry name" value="CENTROMERE PROTEIN F"/>
    <property type="match status" value="1"/>
</dbReference>
<evidence type="ECO:0000313" key="5">
    <source>
        <dbReference type="Ensembl" id="ENSPKIP00000034730.1"/>
    </source>
</evidence>
<feature type="compositionally biased region" description="Basic and acidic residues" evidence="2">
    <location>
        <begin position="356"/>
        <end position="398"/>
    </location>
</feature>
<feature type="region of interest" description="Disordered" evidence="2">
    <location>
        <begin position="1852"/>
        <end position="1902"/>
    </location>
</feature>
<protein>
    <submittedName>
        <fullName evidence="5">Si:dkeyp-115e12.6</fullName>
    </submittedName>
</protein>
<feature type="coiled-coil region" evidence="1">
    <location>
        <begin position="13"/>
        <end position="75"/>
    </location>
</feature>
<dbReference type="GO" id="GO:0000922">
    <property type="term" value="C:spindle pole"/>
    <property type="evidence" value="ECO:0007669"/>
    <property type="project" value="TreeGrafter"/>
</dbReference>